<keyword evidence="3" id="KW-1185">Reference proteome</keyword>
<dbReference type="PANTHER" id="PTHR43283:SF7">
    <property type="entry name" value="BETA-LACTAMASE-RELATED DOMAIN-CONTAINING PROTEIN"/>
    <property type="match status" value="1"/>
</dbReference>
<evidence type="ECO:0000259" key="1">
    <source>
        <dbReference type="Pfam" id="PF00144"/>
    </source>
</evidence>
<evidence type="ECO:0000313" key="3">
    <source>
        <dbReference type="Proteomes" id="UP000306409"/>
    </source>
</evidence>
<sequence>MENKKLLRAKPYEMGVDPKAILNFINVLEEKQLSIHSFMLMRHNKVVAEGWWKPFKPEYNHELYSLSKSFTSIAIGFAVQEGLLTVEDYVVSYFKDKLPCQPCENMKKMKIKHLLNMCTGHSVEPDIMKEGQDWVYLFLTSYVDCEPGSIFVYNTPATYMLSAILQKITGITLYDYLQPRLFEPLGISNVWWELCPKGISTGGFGLNAKTEDVAKFGTFLLNNGVWEGKQLLNSEWIKKASSKVIESLSNPETADQWPKDWIQGYGYQFWRCQPEGVYRADGAFGQFCIVMPNQDAILAMQSGEEDTQTILSCVWDILLPAMKDDISKDTVPEDKESQMALEEKLSSLIYKAPAGEATSPIADKVSRREYEVSENPIKLTKIIFDFADTNKVTMTLGNESYTAEIGYQKWIDNQAGLNKEDKKVFLQYNDISCAGAWIKEDTFRFETLFTRIPTKEIFEIRFHEKGISMSFESKNNFSAIKCNMMGW</sequence>
<evidence type="ECO:0000313" key="2">
    <source>
        <dbReference type="EMBL" id="QNU65469.1"/>
    </source>
</evidence>
<feature type="domain" description="Beta-lactamase-related" evidence="1">
    <location>
        <begin position="37"/>
        <end position="300"/>
    </location>
</feature>
<dbReference type="InterPro" id="IPR001466">
    <property type="entry name" value="Beta-lactam-related"/>
</dbReference>
<dbReference type="AlphaFoldDB" id="A0A4U7JI59"/>
<dbReference type="RefSeq" id="WP_137695883.1">
    <property type="nucleotide sequence ID" value="NZ_CP061336.1"/>
</dbReference>
<gene>
    <name evidence="2" type="ORF">EHE19_011060</name>
</gene>
<accession>A0A4U7JI59</accession>
<dbReference type="EMBL" id="CP061336">
    <property type="protein sequence ID" value="QNU65469.1"/>
    <property type="molecule type" value="Genomic_DNA"/>
</dbReference>
<proteinExistence type="predicted"/>
<dbReference type="InterPro" id="IPR050789">
    <property type="entry name" value="Diverse_Enzym_Activities"/>
</dbReference>
<dbReference type="SUPFAM" id="SSF56601">
    <property type="entry name" value="beta-lactamase/transpeptidase-like"/>
    <property type="match status" value="1"/>
</dbReference>
<dbReference type="Pfam" id="PF00144">
    <property type="entry name" value="Beta-lactamase"/>
    <property type="match status" value="1"/>
</dbReference>
<dbReference type="OrthoDB" id="9773047at2"/>
<keyword evidence="2" id="KW-0378">Hydrolase</keyword>
<organism evidence="2 3">
    <name type="scientific">Ruminiclostridium herbifermentans</name>
    <dbReference type="NCBI Taxonomy" id="2488810"/>
    <lineage>
        <taxon>Bacteria</taxon>
        <taxon>Bacillati</taxon>
        <taxon>Bacillota</taxon>
        <taxon>Clostridia</taxon>
        <taxon>Eubacteriales</taxon>
        <taxon>Oscillospiraceae</taxon>
        <taxon>Ruminiclostridium</taxon>
    </lineage>
</organism>
<protein>
    <submittedName>
        <fullName evidence="2">Serine hydrolase</fullName>
    </submittedName>
</protein>
<reference evidence="2 3" key="1">
    <citation type="submission" date="2020-09" db="EMBL/GenBank/DDBJ databases">
        <title>Characterization and genome sequencing of Ruminiclostridium sp. nov. MA18.</title>
        <authorList>
            <person name="Rettenmaier R."/>
            <person name="Kowollik M.-L."/>
            <person name="Liebl W."/>
            <person name="Zverlov V."/>
        </authorList>
    </citation>
    <scope>NUCLEOTIDE SEQUENCE [LARGE SCALE GENOMIC DNA]</scope>
    <source>
        <strain evidence="2 3">MA18</strain>
    </source>
</reference>
<dbReference type="KEGG" id="rher:EHE19_011060"/>
<dbReference type="Proteomes" id="UP000306409">
    <property type="component" value="Chromosome"/>
</dbReference>
<dbReference type="Gene3D" id="3.40.710.10">
    <property type="entry name" value="DD-peptidase/beta-lactamase superfamily"/>
    <property type="match status" value="1"/>
</dbReference>
<name>A0A4U7JI59_9FIRM</name>
<dbReference type="PANTHER" id="PTHR43283">
    <property type="entry name" value="BETA-LACTAMASE-RELATED"/>
    <property type="match status" value="1"/>
</dbReference>
<dbReference type="InterPro" id="IPR012338">
    <property type="entry name" value="Beta-lactam/transpept-like"/>
</dbReference>
<dbReference type="GO" id="GO:0016787">
    <property type="term" value="F:hydrolase activity"/>
    <property type="evidence" value="ECO:0007669"/>
    <property type="project" value="UniProtKB-KW"/>
</dbReference>